<dbReference type="PROSITE" id="PS51684">
    <property type="entry name" value="SAM_MT_TRM5_TYW2"/>
    <property type="match status" value="1"/>
</dbReference>
<sequence length="514" mass="60042">MKGVELVVLHKQKQLIKPLKNILENLKILDKRNKIFVDETRIVIPTVVNADAFQIEQYQQNSEIIIEILRVCDATDILWISSNLNHIKLNFKGFTVQNDQGLEHINHKYGDDKNLLIQALNKFLRLHKIEVMNDEHQKLIECLPKRFSFYPPLLLINNNNTFNNKKWIQIFTRQRISLLRVFYEYLLGELNKSIKERLSHIALNMPIIADVSTDKGHNKEPDTTEDSSKNVKRIPVNLIKIYGDFGVEANNETIGYSVHHINELDGQKKLFWCKSKQFNVTQVWNPNFNMFSRGNIKEKQRILDDYQKNCGIEGKDVIDLYCGIGYFSLFYLKKKCSRIFCWDLNSWSIKSFEKSLLANKYSSDEYQLIDDIHCKLDKSKRIYLVNENNLCSFEIFKNNNVELDLGHINLGLLPTSSHSWKLAIQLIQYFNHFSDRVILHIHENISTQEIETFGGGLEEKLRVIYNEVMEAFQTDQSGKRAVAYDVRFLGLFKVKTYAPGVWHVVCDVGLFRIT</sequence>
<dbReference type="GeneID" id="30966841"/>
<dbReference type="EMBL" id="KV454480">
    <property type="protein sequence ID" value="ODV61020.1"/>
    <property type="molecule type" value="Genomic_DNA"/>
</dbReference>
<gene>
    <name evidence="4" type="ORF">ASCRUDRAFT_75761</name>
</gene>
<protein>
    <recommendedName>
        <fullName evidence="1">tRNA(Phe) (4-demethylwyosine(37)-C(7)) aminocarboxypropyltransferase</fullName>
        <ecNumber evidence="1">2.5.1.114</ecNumber>
    </recommendedName>
</protein>
<feature type="domain" description="SAM-dependent methyltransferase TRM5/TYW2-type" evidence="3">
    <location>
        <begin position="192"/>
        <end position="512"/>
    </location>
</feature>
<dbReference type="FunCoup" id="A0A1D2VHI7">
    <property type="interactions" value="25"/>
</dbReference>
<name>A0A1D2VHI7_9ASCO</name>
<dbReference type="Gene3D" id="3.40.50.150">
    <property type="entry name" value="Vaccinia Virus protein VP39"/>
    <property type="match status" value="1"/>
</dbReference>
<dbReference type="AlphaFoldDB" id="A0A1D2VHI7"/>
<dbReference type="GO" id="GO:0031591">
    <property type="term" value="P:wybutosine biosynthetic process"/>
    <property type="evidence" value="ECO:0007669"/>
    <property type="project" value="TreeGrafter"/>
</dbReference>
<evidence type="ECO:0000256" key="1">
    <source>
        <dbReference type="ARBA" id="ARBA00012265"/>
    </source>
</evidence>
<evidence type="ECO:0000313" key="4">
    <source>
        <dbReference type="EMBL" id="ODV61020.1"/>
    </source>
</evidence>
<organism evidence="4 5">
    <name type="scientific">Ascoidea rubescens DSM 1968</name>
    <dbReference type="NCBI Taxonomy" id="1344418"/>
    <lineage>
        <taxon>Eukaryota</taxon>
        <taxon>Fungi</taxon>
        <taxon>Dikarya</taxon>
        <taxon>Ascomycota</taxon>
        <taxon>Saccharomycotina</taxon>
        <taxon>Saccharomycetes</taxon>
        <taxon>Ascoideaceae</taxon>
        <taxon>Ascoidea</taxon>
    </lineage>
</organism>
<proteinExistence type="predicted"/>
<dbReference type="SUPFAM" id="SSF53335">
    <property type="entry name" value="S-adenosyl-L-methionine-dependent methyltransferases"/>
    <property type="match status" value="1"/>
</dbReference>
<dbReference type="InParanoid" id="A0A1D2VHI7"/>
<reference evidence="5" key="1">
    <citation type="submission" date="2016-05" db="EMBL/GenBank/DDBJ databases">
        <title>Comparative genomics of biotechnologically important yeasts.</title>
        <authorList>
            <consortium name="DOE Joint Genome Institute"/>
            <person name="Riley R."/>
            <person name="Haridas S."/>
            <person name="Wolfe K.H."/>
            <person name="Lopes M.R."/>
            <person name="Hittinger C.T."/>
            <person name="Goker M."/>
            <person name="Salamov A."/>
            <person name="Wisecaver J."/>
            <person name="Long T.M."/>
            <person name="Aerts A.L."/>
            <person name="Barry K."/>
            <person name="Choi C."/>
            <person name="Clum A."/>
            <person name="Coughlan A.Y."/>
            <person name="Deshpande S."/>
            <person name="Douglass A.P."/>
            <person name="Hanson S.J."/>
            <person name="Klenk H.-P."/>
            <person name="Labutti K."/>
            <person name="Lapidus A."/>
            <person name="Lindquist E."/>
            <person name="Lipzen A."/>
            <person name="Meier-Kolthoff J.P."/>
            <person name="Ohm R.A."/>
            <person name="Otillar R.P."/>
            <person name="Pangilinan J."/>
            <person name="Peng Y."/>
            <person name="Rokas A."/>
            <person name="Rosa C.A."/>
            <person name="Scheuner C."/>
            <person name="Sibirny A.A."/>
            <person name="Slot J.C."/>
            <person name="Stielow J.B."/>
            <person name="Sun H."/>
            <person name="Kurtzman C.P."/>
            <person name="Blackwell M."/>
            <person name="Grigoriev I.V."/>
            <person name="Jeffries T.W."/>
        </authorList>
    </citation>
    <scope>NUCLEOTIDE SEQUENCE [LARGE SCALE GENOMIC DNA]</scope>
    <source>
        <strain evidence="5">DSM 1968</strain>
    </source>
</reference>
<dbReference type="InterPro" id="IPR029063">
    <property type="entry name" value="SAM-dependent_MTases_sf"/>
</dbReference>
<accession>A0A1D2VHI7</accession>
<dbReference type="GO" id="GO:0008175">
    <property type="term" value="F:tRNA methyltransferase activity"/>
    <property type="evidence" value="ECO:0007669"/>
    <property type="project" value="TreeGrafter"/>
</dbReference>
<dbReference type="OrthoDB" id="2387925at2759"/>
<evidence type="ECO:0000256" key="2">
    <source>
        <dbReference type="ARBA" id="ARBA00049400"/>
    </source>
</evidence>
<dbReference type="Proteomes" id="UP000095038">
    <property type="component" value="Unassembled WGS sequence"/>
</dbReference>
<dbReference type="GO" id="GO:0030488">
    <property type="term" value="P:tRNA methylation"/>
    <property type="evidence" value="ECO:0007669"/>
    <property type="project" value="TreeGrafter"/>
</dbReference>
<dbReference type="PANTHER" id="PTHR23245:SF25">
    <property type="entry name" value="TRNA WYBUTOSINE-SYNTHESIZING PROTEIN 2 HOMOLOG"/>
    <property type="match status" value="1"/>
</dbReference>
<dbReference type="RefSeq" id="XP_020047327.1">
    <property type="nucleotide sequence ID" value="XM_020193205.1"/>
</dbReference>
<dbReference type="GO" id="GO:0102522">
    <property type="term" value="F:tRNA 4-demethylwyosine alpha-amino-alpha-carboxypropyltransferase activity"/>
    <property type="evidence" value="ECO:0007669"/>
    <property type="project" value="UniProtKB-EC"/>
</dbReference>
<keyword evidence="5" id="KW-1185">Reference proteome</keyword>
<dbReference type="InterPro" id="IPR030382">
    <property type="entry name" value="MeTrfase_TRM5/TYW2"/>
</dbReference>
<evidence type="ECO:0000259" key="3">
    <source>
        <dbReference type="PROSITE" id="PS51684"/>
    </source>
</evidence>
<dbReference type="PANTHER" id="PTHR23245">
    <property type="entry name" value="TRNA METHYLTRANSFERASE"/>
    <property type="match status" value="1"/>
</dbReference>
<evidence type="ECO:0000313" key="5">
    <source>
        <dbReference type="Proteomes" id="UP000095038"/>
    </source>
</evidence>
<dbReference type="GO" id="GO:0005737">
    <property type="term" value="C:cytoplasm"/>
    <property type="evidence" value="ECO:0007669"/>
    <property type="project" value="TreeGrafter"/>
</dbReference>
<dbReference type="EC" id="2.5.1.114" evidence="1"/>
<comment type="catalytic activity">
    <reaction evidence="2">
        <text>4-demethylwyosine(37) in tRNA(Phe) + S-adenosyl-L-methionine = 4-demethyl-7-[(3S)-3-amino-3-carboxypropyl]wyosine(37) in tRNA(Phe) + S-methyl-5'-thioadenosine + H(+)</text>
        <dbReference type="Rhea" id="RHEA:36355"/>
        <dbReference type="Rhea" id="RHEA-COMP:10164"/>
        <dbReference type="Rhea" id="RHEA-COMP:10378"/>
        <dbReference type="ChEBI" id="CHEBI:15378"/>
        <dbReference type="ChEBI" id="CHEBI:17509"/>
        <dbReference type="ChEBI" id="CHEBI:59789"/>
        <dbReference type="ChEBI" id="CHEBI:64315"/>
        <dbReference type="ChEBI" id="CHEBI:73550"/>
        <dbReference type="EC" id="2.5.1.114"/>
    </reaction>
</comment>
<dbReference type="STRING" id="1344418.A0A1D2VHI7"/>